<dbReference type="Proteomes" id="UP000471120">
    <property type="component" value="Unassembled WGS sequence"/>
</dbReference>
<sequence length="157" mass="17722">MPDRDRDDDGRPRNARPRDGLGRPLPHGTPGVEPMPEDLELDPDEAVTEGQRLLDHERPFHAHEVFESVWKAASPEERDLWQGLAQLAVGVTHIARGNVTGARTVLARAHSRIRLYENDPPYGLDIAGLTTWLEHVEYEIDADRLQTPLPVPRLRLP</sequence>
<dbReference type="Gene3D" id="1.10.3450.10">
    <property type="entry name" value="TTHA0068-like"/>
    <property type="match status" value="1"/>
</dbReference>
<name>A0A6P2CBJ9_9NOCA</name>
<organism evidence="2 3">
    <name type="scientific">Rhodococcus rhodnii</name>
    <dbReference type="NCBI Taxonomy" id="38312"/>
    <lineage>
        <taxon>Bacteria</taxon>
        <taxon>Bacillati</taxon>
        <taxon>Actinomycetota</taxon>
        <taxon>Actinomycetes</taxon>
        <taxon>Mycobacteriales</taxon>
        <taxon>Nocardiaceae</taxon>
        <taxon>Rhodococcus</taxon>
    </lineage>
</organism>
<gene>
    <name evidence="2" type="ORF">DW322_06380</name>
</gene>
<dbReference type="InterPro" id="IPR005500">
    <property type="entry name" value="DUF309"/>
</dbReference>
<feature type="region of interest" description="Disordered" evidence="1">
    <location>
        <begin position="1"/>
        <end position="41"/>
    </location>
</feature>
<protein>
    <submittedName>
        <fullName evidence="2">DUF309 domain-containing protein</fullName>
    </submittedName>
</protein>
<proteinExistence type="predicted"/>
<dbReference type="InterPro" id="IPR023203">
    <property type="entry name" value="TTHA0068_sf"/>
</dbReference>
<feature type="compositionally biased region" description="Basic and acidic residues" evidence="1">
    <location>
        <begin position="1"/>
        <end position="21"/>
    </location>
</feature>
<accession>A0A6P2CBJ9</accession>
<comment type="caution">
    <text evidence="2">The sequence shown here is derived from an EMBL/GenBank/DDBJ whole genome shotgun (WGS) entry which is preliminary data.</text>
</comment>
<dbReference type="SUPFAM" id="SSF140663">
    <property type="entry name" value="TTHA0068-like"/>
    <property type="match status" value="1"/>
</dbReference>
<dbReference type="AlphaFoldDB" id="A0A6P2CBJ9"/>
<dbReference type="Pfam" id="PF03745">
    <property type="entry name" value="DUF309"/>
    <property type="match status" value="1"/>
</dbReference>
<reference evidence="2 3" key="1">
    <citation type="submission" date="2018-07" db="EMBL/GenBank/DDBJ databases">
        <title>Genome sequence of Rhodococcus rhodnii ATCC 35071 from Rhodnius prolixus.</title>
        <authorList>
            <person name="Patel V."/>
            <person name="Vogel K.J."/>
        </authorList>
    </citation>
    <scope>NUCLEOTIDE SEQUENCE [LARGE SCALE GENOMIC DNA]</scope>
    <source>
        <strain evidence="2 3">ATCC 35071</strain>
    </source>
</reference>
<evidence type="ECO:0000313" key="3">
    <source>
        <dbReference type="Proteomes" id="UP000471120"/>
    </source>
</evidence>
<dbReference type="EMBL" id="QRCM01000001">
    <property type="protein sequence ID" value="TXG89905.1"/>
    <property type="molecule type" value="Genomic_DNA"/>
</dbReference>
<evidence type="ECO:0000313" key="2">
    <source>
        <dbReference type="EMBL" id="TXG89905.1"/>
    </source>
</evidence>
<dbReference type="PANTHER" id="PTHR34796:SF1">
    <property type="entry name" value="EXPRESSED PROTEIN"/>
    <property type="match status" value="1"/>
</dbReference>
<dbReference type="RefSeq" id="WP_010837702.1">
    <property type="nucleotide sequence ID" value="NZ_QRCM01000001.1"/>
</dbReference>
<evidence type="ECO:0000256" key="1">
    <source>
        <dbReference type="SAM" id="MobiDB-lite"/>
    </source>
</evidence>
<dbReference type="PANTHER" id="PTHR34796">
    <property type="entry name" value="EXPRESSED PROTEIN"/>
    <property type="match status" value="1"/>
</dbReference>